<accession>A0AAJ1BBH4</accession>
<dbReference type="Pfam" id="PF22369">
    <property type="entry name" value="GLMA_2nd"/>
    <property type="match status" value="1"/>
</dbReference>
<dbReference type="Proteomes" id="UP001200537">
    <property type="component" value="Unassembled WGS sequence"/>
</dbReference>
<organism evidence="5 6">
    <name type="scientific">Varibaculum cambriense</name>
    <dbReference type="NCBI Taxonomy" id="184870"/>
    <lineage>
        <taxon>Bacteria</taxon>
        <taxon>Bacillati</taxon>
        <taxon>Actinomycetota</taxon>
        <taxon>Actinomycetes</taxon>
        <taxon>Actinomycetales</taxon>
        <taxon>Actinomycetaceae</taxon>
        <taxon>Varibaculum</taxon>
    </lineage>
</organism>
<reference evidence="5" key="1">
    <citation type="submission" date="2022-01" db="EMBL/GenBank/DDBJ databases">
        <title>Collection of gut derived symbiotic bacterial strains cultured from healthy donors.</title>
        <authorList>
            <person name="Lin H."/>
            <person name="Kohout C."/>
            <person name="Waligurski E."/>
            <person name="Pamer E.G."/>
        </authorList>
    </citation>
    <scope>NUCLEOTIDE SEQUENCE</scope>
    <source>
        <strain evidence="5">DFI.7.46</strain>
    </source>
</reference>
<gene>
    <name evidence="5" type="ORF">L0M99_05010</name>
</gene>
<dbReference type="InterPro" id="IPR013780">
    <property type="entry name" value="Glyco_hydro_b"/>
</dbReference>
<dbReference type="EMBL" id="JAKNHJ010000008">
    <property type="protein sequence ID" value="MCG4617850.1"/>
    <property type="molecule type" value="Genomic_DNA"/>
</dbReference>
<sequence length="683" mass="76741">MEKQTDNRPVSVGKSAFKVDGETVSLYGGAVHYWRLDRDKWDQILESVKGMGFNMISIYIPWEIHEVEKGVFDFSGNKDIDAFLTLCEEKDFRVIVRPGPQINSELTWFGYPKRILENERLQMRNAKGGRTVLTQVPKPIPAVNYAADEFYEETALWYDAICEILARHCYPKGGIVAAQVDNEMAYFFCINAYAADYYEESLAQYRTFLLDKYGDLASINKAYGTSYGSEGEIDPPRRFEGKDKHDIPVLADWIEYREQYLIISMDRLADMMRERGLDQIALFHNYPHPLGPGGAASGFTTPFNIAKLEEKLDFVGFDIYSRKELYSHVKTVGSYVVGTSRFPYIPEFIAGVWPWYLNPGEIYDEEFVTKAALMQGIKGFSRYMLVERDRWLDSPIRRDGRVREDHEKMFSNANRMQSENSFTSLRRDAKVLLLANREYDRLEAASVLVSFPGDFLETPSGFSEYANPLTISEDNLGFDAPVQLEKSKAFGACFEALSAGGHDFVISDTDLDPARWGERSIIVLPTLDYLDAKIQQALVDFVAGGGCAVVGPKLPELDSLMNPCTILKDAVESGKGKWFVVKSGDDAASMLDKACAAADVAAVSKSDSRLDVVVHVDQSDDKRRVVFVANPTAEAIDTRIELPFEIEKATELWSGQPGTVQGSQLMASMPAYSINVYDCSLKN</sequence>
<dbReference type="Pfam" id="PF01301">
    <property type="entry name" value="Glyco_hydro_35"/>
    <property type="match status" value="1"/>
</dbReference>
<keyword evidence="5" id="KW-0326">Glycosidase</keyword>
<dbReference type="PRINTS" id="PR00742">
    <property type="entry name" value="GLHYDRLASE35"/>
</dbReference>
<dbReference type="PANTHER" id="PTHR23421">
    <property type="entry name" value="BETA-GALACTOSIDASE RELATED"/>
    <property type="match status" value="1"/>
</dbReference>
<evidence type="ECO:0000259" key="3">
    <source>
        <dbReference type="Pfam" id="PF01301"/>
    </source>
</evidence>
<feature type="domain" description="Glycoside hydrolase 35 catalytic" evidence="3">
    <location>
        <begin position="17"/>
        <end position="126"/>
    </location>
</feature>
<dbReference type="GO" id="GO:0005975">
    <property type="term" value="P:carbohydrate metabolic process"/>
    <property type="evidence" value="ECO:0007669"/>
    <property type="project" value="InterPro"/>
</dbReference>
<evidence type="ECO:0000256" key="2">
    <source>
        <dbReference type="RuleBase" id="RU003679"/>
    </source>
</evidence>
<evidence type="ECO:0000313" key="6">
    <source>
        <dbReference type="Proteomes" id="UP001200537"/>
    </source>
</evidence>
<dbReference type="InterPro" id="IPR054746">
    <property type="entry name" value="GLMA-like_second"/>
</dbReference>
<dbReference type="InterPro" id="IPR031330">
    <property type="entry name" value="Gly_Hdrlase_35_cat"/>
</dbReference>
<dbReference type="InterPro" id="IPR001944">
    <property type="entry name" value="Glycoside_Hdrlase_35"/>
</dbReference>
<protein>
    <submittedName>
        <fullName evidence="5">Beta-galactosidase</fullName>
        <ecNumber evidence="5">3.2.1.23</ecNumber>
    </submittedName>
</protein>
<dbReference type="Gene3D" id="2.60.40.1180">
    <property type="entry name" value="Golgi alpha-mannosidase II"/>
    <property type="match status" value="1"/>
</dbReference>
<dbReference type="RefSeq" id="WP_238127963.1">
    <property type="nucleotide sequence ID" value="NZ_JAKNHJ010000008.1"/>
</dbReference>
<dbReference type="Gene3D" id="3.20.20.80">
    <property type="entry name" value="Glycosidases"/>
    <property type="match status" value="1"/>
</dbReference>
<dbReference type="CDD" id="cd03143">
    <property type="entry name" value="A4_beta-galactosidase_middle_domain"/>
    <property type="match status" value="1"/>
</dbReference>
<dbReference type="EC" id="3.2.1.23" evidence="5"/>
<name>A0AAJ1BBH4_9ACTO</name>
<comment type="similarity">
    <text evidence="1 2">Belongs to the glycosyl hydrolase 35 family.</text>
</comment>
<dbReference type="InterPro" id="IPR017853">
    <property type="entry name" value="GH"/>
</dbReference>
<comment type="caution">
    <text evidence="5">The sequence shown here is derived from an EMBL/GenBank/DDBJ whole genome shotgun (WGS) entry which is preliminary data.</text>
</comment>
<evidence type="ECO:0000313" key="5">
    <source>
        <dbReference type="EMBL" id="MCG4617850.1"/>
    </source>
</evidence>
<keyword evidence="5" id="KW-0378">Hydrolase</keyword>
<evidence type="ECO:0000259" key="4">
    <source>
        <dbReference type="Pfam" id="PF22369"/>
    </source>
</evidence>
<evidence type="ECO:0000256" key="1">
    <source>
        <dbReference type="ARBA" id="ARBA00009809"/>
    </source>
</evidence>
<dbReference type="SUPFAM" id="SSF51445">
    <property type="entry name" value="(Trans)glycosidases"/>
    <property type="match status" value="1"/>
</dbReference>
<dbReference type="AlphaFoldDB" id="A0AAJ1BBH4"/>
<proteinExistence type="inferred from homology"/>
<feature type="domain" description="GLMA-like second" evidence="4">
    <location>
        <begin position="495"/>
        <end position="575"/>
    </location>
</feature>
<dbReference type="GO" id="GO:0004565">
    <property type="term" value="F:beta-galactosidase activity"/>
    <property type="evidence" value="ECO:0007669"/>
    <property type="project" value="UniProtKB-EC"/>
</dbReference>